<keyword evidence="1" id="KW-0614">Plasmid</keyword>
<dbReference type="EMBL" id="AP022607">
    <property type="protein sequence ID" value="BBZ15126.1"/>
    <property type="molecule type" value="Genomic_DNA"/>
</dbReference>
<protein>
    <submittedName>
        <fullName evidence="2">Uncharacterized protein</fullName>
    </submittedName>
</protein>
<proteinExistence type="predicted"/>
<keyword evidence="4" id="KW-1185">Reference proteome</keyword>
<reference evidence="1 4" key="2">
    <citation type="journal article" date="2019" name="Emerg. Microbes Infect.">
        <title>Comprehensive subspecies identification of 175 nontuberculous mycobacteria species based on 7547 genomic profiles.</title>
        <authorList>
            <person name="Matsumoto Y."/>
            <person name="Kinjo T."/>
            <person name="Motooka D."/>
            <person name="Nabeya D."/>
            <person name="Jung N."/>
            <person name="Uechi K."/>
            <person name="Horii T."/>
            <person name="Iida T."/>
            <person name="Fujita J."/>
            <person name="Nakamura S."/>
        </authorList>
    </citation>
    <scope>NUCLEOTIDE SEQUENCE [LARGE SCALE GENOMIC DNA]</scope>
    <source>
        <strain evidence="1 4">JCM 12687</strain>
        <plasmid evidence="1">pJCM12687</plasmid>
    </source>
</reference>
<evidence type="ECO:0000313" key="4">
    <source>
        <dbReference type="Proteomes" id="UP000467379"/>
    </source>
</evidence>
<name>A0A7I7WC06_9MYCO</name>
<geneLocation type="plasmid" evidence="1 4">
    <name>pJCM12687</name>
</geneLocation>
<sequence length="157" mass="17408">MSDTWLVVFPAEPSWVPNVAAADAAVRVFRQMVPFASFVSGEGQIEARTTPYVEFVDAGGLFEAIRCPDCHTELTIPWWHEQMDAQYSDTGFHLVPVSTPCCGAVTTLNDLAYEWPMGFARWTISALYPGRDLLTAAELAQLGSALGHPVRQTYRRI</sequence>
<evidence type="ECO:0000313" key="2">
    <source>
        <dbReference type="EMBL" id="ORA35427.1"/>
    </source>
</evidence>
<dbReference type="Proteomes" id="UP000467379">
    <property type="component" value="Plasmid pJCM12687"/>
</dbReference>
<accession>A0A7I7WC06</accession>
<dbReference type="RefSeq" id="WP_139799575.1">
    <property type="nucleotide sequence ID" value="NZ_AP022607.1"/>
</dbReference>
<reference evidence="2 3" key="1">
    <citation type="submission" date="2016-12" db="EMBL/GenBank/DDBJ databases">
        <title>The new phylogeny of genus Mycobacterium.</title>
        <authorList>
            <person name="Tortoli E."/>
            <person name="Trovato A."/>
            <person name="Cirillo D.M."/>
        </authorList>
    </citation>
    <scope>NUCLEOTIDE SEQUENCE [LARGE SCALE GENOMIC DNA]</scope>
    <source>
        <strain evidence="2 3">DSM 44624</strain>
    </source>
</reference>
<evidence type="ECO:0000313" key="3">
    <source>
        <dbReference type="Proteomes" id="UP000192441"/>
    </source>
</evidence>
<dbReference type="OrthoDB" id="7871924at2"/>
<dbReference type="EMBL" id="MVHM01000012">
    <property type="protein sequence ID" value="ORA35427.1"/>
    <property type="molecule type" value="Genomic_DNA"/>
</dbReference>
<dbReference type="AlphaFoldDB" id="A0A7I7WC06"/>
<organism evidence="2 3">
    <name type="scientific">Mycobacterium branderi</name>
    <dbReference type="NCBI Taxonomy" id="43348"/>
    <lineage>
        <taxon>Bacteria</taxon>
        <taxon>Bacillati</taxon>
        <taxon>Actinomycetota</taxon>
        <taxon>Actinomycetes</taxon>
        <taxon>Mycobacteriales</taxon>
        <taxon>Mycobacteriaceae</taxon>
        <taxon>Mycobacterium</taxon>
    </lineage>
</organism>
<evidence type="ECO:0000313" key="1">
    <source>
        <dbReference type="EMBL" id="BBZ15126.1"/>
    </source>
</evidence>
<gene>
    <name evidence="2" type="ORF">BST20_17680</name>
    <name evidence="1" type="ORF">MBRA_53210</name>
</gene>
<reference evidence="1" key="3">
    <citation type="submission" date="2020-02" db="EMBL/GenBank/DDBJ databases">
        <authorList>
            <person name="Matsumoto Y."/>
            <person name="Kinjo T."/>
            <person name="Motooka D."/>
            <person name="Nabeya D."/>
            <person name="Jung N."/>
            <person name="Uechi K."/>
            <person name="Horii T."/>
            <person name="Iida T."/>
            <person name="Fujita J."/>
            <person name="Nakamura S."/>
        </authorList>
    </citation>
    <scope>NUCLEOTIDE SEQUENCE</scope>
    <source>
        <strain evidence="1">JCM 12687</strain>
        <plasmid evidence="1">pJCM12687</plasmid>
    </source>
</reference>
<dbReference type="Proteomes" id="UP000192441">
    <property type="component" value="Unassembled WGS sequence"/>
</dbReference>